<keyword evidence="1" id="KW-0472">Membrane</keyword>
<reference evidence="3" key="1">
    <citation type="journal article" date="2016" name="Nat. Commun.">
        <title>Genome analysis of three Pneumocystis species reveals adaptation mechanisms to life exclusively in mammalian hosts.</title>
        <authorList>
            <person name="Ma L."/>
            <person name="Chen Z."/>
            <person name="Huang D.W."/>
            <person name="Kutty G."/>
            <person name="Ishihara M."/>
            <person name="Wang H."/>
            <person name="Abouelleil A."/>
            <person name="Bishop L."/>
            <person name="Davey E."/>
            <person name="Deng R."/>
            <person name="Deng X."/>
            <person name="Fan L."/>
            <person name="Fantoni G."/>
            <person name="Fitzgerald M."/>
            <person name="Gogineni E."/>
            <person name="Goldberg J.M."/>
            <person name="Handley G."/>
            <person name="Hu X."/>
            <person name="Huber C."/>
            <person name="Jiao X."/>
            <person name="Jones K."/>
            <person name="Levin J.Z."/>
            <person name="Liu Y."/>
            <person name="Macdonald P."/>
            <person name="Melnikov A."/>
            <person name="Raley C."/>
            <person name="Sassi M."/>
            <person name="Sherman B.T."/>
            <person name="Song X."/>
            <person name="Sykes S."/>
            <person name="Tran B."/>
            <person name="Walsh L."/>
            <person name="Xia Y."/>
            <person name="Yang J."/>
            <person name="Young S."/>
            <person name="Zeng Q."/>
            <person name="Zheng X."/>
            <person name="Stephens R."/>
            <person name="Nusbaum C."/>
            <person name="Birren B.W."/>
            <person name="Azadi P."/>
            <person name="Lempicki R.A."/>
            <person name="Cuomo C.A."/>
            <person name="Kovacs J.A."/>
        </authorList>
    </citation>
    <scope>NUCLEOTIDE SEQUENCE [LARGE SCALE GENOMIC DNA]</scope>
    <source>
        <strain evidence="3">RU7</strain>
    </source>
</reference>
<keyword evidence="1" id="KW-0812">Transmembrane</keyword>
<keyword evidence="3" id="KW-1185">Reference proteome</keyword>
<organism evidence="2 3">
    <name type="scientific">Pneumocystis jirovecii (strain RU7)</name>
    <name type="common">Human pneumocystis pneumonia agent</name>
    <dbReference type="NCBI Taxonomy" id="1408657"/>
    <lineage>
        <taxon>Eukaryota</taxon>
        <taxon>Fungi</taxon>
        <taxon>Dikarya</taxon>
        <taxon>Ascomycota</taxon>
        <taxon>Taphrinomycotina</taxon>
        <taxon>Pneumocystomycetes</taxon>
        <taxon>Pneumocystaceae</taxon>
        <taxon>Pneumocystis</taxon>
    </lineage>
</organism>
<protein>
    <submittedName>
        <fullName evidence="2">Uncharacterized protein</fullName>
    </submittedName>
</protein>
<dbReference type="Proteomes" id="UP000053447">
    <property type="component" value="Unassembled WGS sequence"/>
</dbReference>
<dbReference type="AlphaFoldDB" id="A0A0W4ZAY4"/>
<feature type="transmembrane region" description="Helical" evidence="1">
    <location>
        <begin position="21"/>
        <end position="41"/>
    </location>
</feature>
<evidence type="ECO:0000313" key="2">
    <source>
        <dbReference type="EMBL" id="KTW25543.1"/>
    </source>
</evidence>
<proteinExistence type="predicted"/>
<sequence>MFISLKIVFSVHLLISQSRNFIEFNLGILFLIMLFLCYNKHSVEIYTTDSNLYSSFKKEHNALSLLILNNFSFLYHFAKLKNN</sequence>
<evidence type="ECO:0000256" key="1">
    <source>
        <dbReference type="SAM" id="Phobius"/>
    </source>
</evidence>
<name>A0A0W4ZAY4_PNEJ7</name>
<gene>
    <name evidence="2" type="ORF">T551_03690</name>
</gene>
<dbReference type="EMBL" id="LFWA01000028">
    <property type="protein sequence ID" value="KTW25543.1"/>
    <property type="molecule type" value="Genomic_DNA"/>
</dbReference>
<evidence type="ECO:0000313" key="3">
    <source>
        <dbReference type="Proteomes" id="UP000053447"/>
    </source>
</evidence>
<dbReference type="GeneID" id="28942208"/>
<dbReference type="VEuPathDB" id="FungiDB:T551_03690"/>
<dbReference type="RefSeq" id="XP_018227833.1">
    <property type="nucleotide sequence ID" value="XM_018375953.1"/>
</dbReference>
<comment type="caution">
    <text evidence="2">The sequence shown here is derived from an EMBL/GenBank/DDBJ whole genome shotgun (WGS) entry which is preliminary data.</text>
</comment>
<accession>A0A0W4ZAY4</accession>
<keyword evidence="1" id="KW-1133">Transmembrane helix</keyword>